<dbReference type="GO" id="GO:0008253">
    <property type="term" value="F:5'-nucleotidase activity"/>
    <property type="evidence" value="ECO:0007669"/>
    <property type="project" value="UniProtKB-EC"/>
</dbReference>
<dbReference type="InterPro" id="IPR030048">
    <property type="entry name" value="SurE"/>
</dbReference>
<dbReference type="EMBL" id="SJPM01000004">
    <property type="protein sequence ID" value="TWT97287.1"/>
    <property type="molecule type" value="Genomic_DNA"/>
</dbReference>
<protein>
    <recommendedName>
        <fullName evidence="3">5'-nucleotidase</fullName>
        <ecNumber evidence="3">3.1.3.5</ecNumber>
    </recommendedName>
</protein>
<dbReference type="RefSeq" id="WP_146577901.1">
    <property type="nucleotide sequence ID" value="NZ_SJPM01000004.1"/>
</dbReference>
<comment type="similarity">
    <text evidence="2">Belongs to the SurE nucleotidase family.</text>
</comment>
<evidence type="ECO:0000256" key="5">
    <source>
        <dbReference type="ARBA" id="ARBA00022801"/>
    </source>
</evidence>
<comment type="catalytic activity">
    <reaction evidence="1">
        <text>a ribonucleoside 5'-phosphate + H2O = a ribonucleoside + phosphate</text>
        <dbReference type="Rhea" id="RHEA:12484"/>
        <dbReference type="ChEBI" id="CHEBI:15377"/>
        <dbReference type="ChEBI" id="CHEBI:18254"/>
        <dbReference type="ChEBI" id="CHEBI:43474"/>
        <dbReference type="ChEBI" id="CHEBI:58043"/>
        <dbReference type="EC" id="3.1.3.5"/>
    </reaction>
</comment>
<dbReference type="PANTHER" id="PTHR30457">
    <property type="entry name" value="5'-NUCLEOTIDASE SURE"/>
    <property type="match status" value="1"/>
</dbReference>
<dbReference type="Gene3D" id="3.40.1210.10">
    <property type="entry name" value="Survival protein SurE-like phosphatase/nucleotidase"/>
    <property type="match status" value="1"/>
</dbReference>
<dbReference type="NCBIfam" id="NF001493">
    <property type="entry name" value="PRK00346.2-3"/>
    <property type="match status" value="1"/>
</dbReference>
<accession>A0A5C6ACZ7</accession>
<evidence type="ECO:0000256" key="1">
    <source>
        <dbReference type="ARBA" id="ARBA00000815"/>
    </source>
</evidence>
<keyword evidence="8" id="KW-1185">Reference proteome</keyword>
<evidence type="ECO:0000256" key="3">
    <source>
        <dbReference type="ARBA" id="ARBA00012643"/>
    </source>
</evidence>
<evidence type="ECO:0000259" key="6">
    <source>
        <dbReference type="Pfam" id="PF01975"/>
    </source>
</evidence>
<dbReference type="InterPro" id="IPR036523">
    <property type="entry name" value="SurE-like_sf"/>
</dbReference>
<name>A0A5C6ACZ7_9BACT</name>
<keyword evidence="4" id="KW-0479">Metal-binding</keyword>
<evidence type="ECO:0000313" key="8">
    <source>
        <dbReference type="Proteomes" id="UP000316213"/>
    </source>
</evidence>
<dbReference type="SUPFAM" id="SSF64167">
    <property type="entry name" value="SurE-like"/>
    <property type="match status" value="1"/>
</dbReference>
<feature type="domain" description="Survival protein SurE-like phosphatase/nucleotidase" evidence="6">
    <location>
        <begin position="4"/>
        <end position="176"/>
    </location>
</feature>
<organism evidence="7 8">
    <name type="scientific">Neorhodopirellula pilleata</name>
    <dbReference type="NCBI Taxonomy" id="2714738"/>
    <lineage>
        <taxon>Bacteria</taxon>
        <taxon>Pseudomonadati</taxon>
        <taxon>Planctomycetota</taxon>
        <taxon>Planctomycetia</taxon>
        <taxon>Pirellulales</taxon>
        <taxon>Pirellulaceae</taxon>
        <taxon>Neorhodopirellula</taxon>
    </lineage>
</organism>
<keyword evidence="5 7" id="KW-0378">Hydrolase</keyword>
<dbReference type="PANTHER" id="PTHR30457:SF0">
    <property type="entry name" value="PHOSPHATASE, PUTATIVE (AFU_ORTHOLOGUE AFUA_4G01070)-RELATED"/>
    <property type="match status" value="1"/>
</dbReference>
<dbReference type="InterPro" id="IPR002828">
    <property type="entry name" value="SurE-like_Pase/nucleotidase"/>
</dbReference>
<comment type="caution">
    <text evidence="7">The sequence shown here is derived from an EMBL/GenBank/DDBJ whole genome shotgun (WGS) entry which is preliminary data.</text>
</comment>
<evidence type="ECO:0000256" key="4">
    <source>
        <dbReference type="ARBA" id="ARBA00022723"/>
    </source>
</evidence>
<dbReference type="NCBIfam" id="TIGR00087">
    <property type="entry name" value="surE"/>
    <property type="match status" value="1"/>
</dbReference>
<sequence>MQFLITNDDGIDAPGISAMVETIGRYAHGRGWSTTKIWVVAPDRGRSECSHSVTTSRDLIIKRVKSGWYAVDGTPVDCVRVAIACLCPQVDYVFSGINAGANVGMDLLVSGTFAAAREASILGKPAMAVSHYRRPEIPKTWHHTPDWLTPTLDHFFASDLQSTIVWNVNLPALDPAGSERPKTIECPIDTTPIHRIGRLGDGNLPSVPITWLAGAQPQNEGAQTQNETGNDDAFEPPEQHCMPVQLTSDFHGRSRQSGSDVDLCFAGNLTFSRIHPFLQMG</sequence>
<evidence type="ECO:0000313" key="7">
    <source>
        <dbReference type="EMBL" id="TWT97287.1"/>
    </source>
</evidence>
<dbReference type="AlphaFoldDB" id="A0A5C6ACZ7"/>
<gene>
    <name evidence="7" type="primary">surE_2</name>
    <name evidence="7" type="ORF">Pla100_24380</name>
</gene>
<dbReference type="OrthoDB" id="9780815at2"/>
<proteinExistence type="inferred from homology"/>
<dbReference type="Proteomes" id="UP000316213">
    <property type="component" value="Unassembled WGS sequence"/>
</dbReference>
<dbReference type="Pfam" id="PF01975">
    <property type="entry name" value="SurE"/>
    <property type="match status" value="1"/>
</dbReference>
<dbReference type="GO" id="GO:0046872">
    <property type="term" value="F:metal ion binding"/>
    <property type="evidence" value="ECO:0007669"/>
    <property type="project" value="UniProtKB-KW"/>
</dbReference>
<evidence type="ECO:0000256" key="2">
    <source>
        <dbReference type="ARBA" id="ARBA00011062"/>
    </source>
</evidence>
<reference evidence="7 8" key="1">
    <citation type="submission" date="2019-02" db="EMBL/GenBank/DDBJ databases">
        <title>Deep-cultivation of Planctomycetes and their phenomic and genomic characterization uncovers novel biology.</title>
        <authorList>
            <person name="Wiegand S."/>
            <person name="Jogler M."/>
            <person name="Boedeker C."/>
            <person name="Pinto D."/>
            <person name="Vollmers J."/>
            <person name="Rivas-Marin E."/>
            <person name="Kohn T."/>
            <person name="Peeters S.H."/>
            <person name="Heuer A."/>
            <person name="Rast P."/>
            <person name="Oberbeckmann S."/>
            <person name="Bunk B."/>
            <person name="Jeske O."/>
            <person name="Meyerdierks A."/>
            <person name="Storesund J.E."/>
            <person name="Kallscheuer N."/>
            <person name="Luecker S."/>
            <person name="Lage O.M."/>
            <person name="Pohl T."/>
            <person name="Merkel B.J."/>
            <person name="Hornburger P."/>
            <person name="Mueller R.-W."/>
            <person name="Bruemmer F."/>
            <person name="Labrenz M."/>
            <person name="Spormann A.M."/>
            <person name="Op Den Camp H."/>
            <person name="Overmann J."/>
            <person name="Amann R."/>
            <person name="Jetten M.S.M."/>
            <person name="Mascher T."/>
            <person name="Medema M.H."/>
            <person name="Devos D.P."/>
            <person name="Kaster A.-K."/>
            <person name="Ovreas L."/>
            <person name="Rohde M."/>
            <person name="Galperin M.Y."/>
            <person name="Jogler C."/>
        </authorList>
    </citation>
    <scope>NUCLEOTIDE SEQUENCE [LARGE SCALE GENOMIC DNA]</scope>
    <source>
        <strain evidence="7 8">Pla100</strain>
    </source>
</reference>
<dbReference type="EC" id="3.1.3.5" evidence="3"/>